<protein>
    <submittedName>
        <fullName evidence="2">DUF5641 domain-containing protein</fullName>
    </submittedName>
</protein>
<dbReference type="Pfam" id="PF18701">
    <property type="entry name" value="DUF5641"/>
    <property type="match status" value="1"/>
</dbReference>
<dbReference type="InterPro" id="IPR040676">
    <property type="entry name" value="DUF5641"/>
</dbReference>
<comment type="caution">
    <text evidence="2">The sequence shown here is derived from an EMBL/GenBank/DDBJ whole genome shotgun (WGS) entry which is preliminary data.</text>
</comment>
<gene>
    <name evidence="2" type="primary">X975_24965</name>
    <name evidence="2" type="ORF">NPIL_165241</name>
</gene>
<proteinExistence type="predicted"/>
<feature type="domain" description="DUF5641" evidence="1">
    <location>
        <begin position="27"/>
        <end position="117"/>
    </location>
</feature>
<sequence length="161" mass="18549">MFLQQLPSSGISDINSVDSKLLSRREKYRQRIKDNLRNRSRSEYLEQLRQHALKRDVLQKLSVGDVVLEEDINKQRIHWPLAKIIDIFSGRDNVVRLAKVNTDNGIFLRPIQRLFPLEISQSEDDPLPGGDLLLSSLPTLLLDRSDHLRMLLLPMCPGLSE</sequence>
<dbReference type="AlphaFoldDB" id="A0A8X6TS56"/>
<evidence type="ECO:0000259" key="1">
    <source>
        <dbReference type="Pfam" id="PF18701"/>
    </source>
</evidence>
<reference evidence="2" key="1">
    <citation type="submission" date="2020-08" db="EMBL/GenBank/DDBJ databases">
        <title>Multicomponent nature underlies the extraordinary mechanical properties of spider dragline silk.</title>
        <authorList>
            <person name="Kono N."/>
            <person name="Nakamura H."/>
            <person name="Mori M."/>
            <person name="Yoshida Y."/>
            <person name="Ohtoshi R."/>
            <person name="Malay A.D."/>
            <person name="Moran D.A.P."/>
            <person name="Tomita M."/>
            <person name="Numata K."/>
            <person name="Arakawa K."/>
        </authorList>
    </citation>
    <scope>NUCLEOTIDE SEQUENCE</scope>
</reference>
<evidence type="ECO:0000313" key="3">
    <source>
        <dbReference type="Proteomes" id="UP000887013"/>
    </source>
</evidence>
<name>A0A8X6TS56_NEPPI</name>
<dbReference type="EMBL" id="BMAW01016609">
    <property type="protein sequence ID" value="GFT49964.1"/>
    <property type="molecule type" value="Genomic_DNA"/>
</dbReference>
<dbReference type="Proteomes" id="UP000887013">
    <property type="component" value="Unassembled WGS sequence"/>
</dbReference>
<evidence type="ECO:0000313" key="2">
    <source>
        <dbReference type="EMBL" id="GFT49964.1"/>
    </source>
</evidence>
<organism evidence="2 3">
    <name type="scientific">Nephila pilipes</name>
    <name type="common">Giant wood spider</name>
    <name type="synonym">Nephila maculata</name>
    <dbReference type="NCBI Taxonomy" id="299642"/>
    <lineage>
        <taxon>Eukaryota</taxon>
        <taxon>Metazoa</taxon>
        <taxon>Ecdysozoa</taxon>
        <taxon>Arthropoda</taxon>
        <taxon>Chelicerata</taxon>
        <taxon>Arachnida</taxon>
        <taxon>Araneae</taxon>
        <taxon>Araneomorphae</taxon>
        <taxon>Entelegynae</taxon>
        <taxon>Araneoidea</taxon>
        <taxon>Nephilidae</taxon>
        <taxon>Nephila</taxon>
    </lineage>
</organism>
<dbReference type="PANTHER" id="PTHR47331">
    <property type="entry name" value="PHD-TYPE DOMAIN-CONTAINING PROTEIN"/>
    <property type="match status" value="1"/>
</dbReference>
<dbReference type="OrthoDB" id="6423627at2759"/>
<accession>A0A8X6TS56</accession>
<dbReference type="PANTHER" id="PTHR47331:SF2">
    <property type="match status" value="1"/>
</dbReference>
<keyword evidence="3" id="KW-1185">Reference proteome</keyword>